<dbReference type="Proteomes" id="UP000261023">
    <property type="component" value="Unassembled WGS sequence"/>
</dbReference>
<organism evidence="2 4">
    <name type="scientific">Hungatella hathewayi</name>
    <dbReference type="NCBI Taxonomy" id="154046"/>
    <lineage>
        <taxon>Bacteria</taxon>
        <taxon>Bacillati</taxon>
        <taxon>Bacillota</taxon>
        <taxon>Clostridia</taxon>
        <taxon>Lachnospirales</taxon>
        <taxon>Lachnospiraceae</taxon>
        <taxon>Hungatella</taxon>
    </lineage>
</organism>
<evidence type="ECO:0000313" key="2">
    <source>
        <dbReference type="EMBL" id="RGJ08660.1"/>
    </source>
</evidence>
<gene>
    <name evidence="1" type="ORF">DWX31_15930</name>
    <name evidence="2" type="ORF">DXD79_02115</name>
</gene>
<comment type="caution">
    <text evidence="2">The sequence shown here is derived from an EMBL/GenBank/DDBJ whole genome shotgun (WGS) entry which is preliminary data.</text>
</comment>
<dbReference type="AlphaFoldDB" id="A0A374PF19"/>
<accession>A0A374PF19</accession>
<dbReference type="EMBL" id="QSON01000001">
    <property type="protein sequence ID" value="RGJ08660.1"/>
    <property type="molecule type" value="Genomic_DNA"/>
</dbReference>
<dbReference type="Proteomes" id="UP000263014">
    <property type="component" value="Unassembled WGS sequence"/>
</dbReference>
<sequence length="62" mass="7128">MEYGRGASNGVKRDDVIVILSDLKTGENTWSFEPNAVYTDWNWILIRDGETSEWVVDDYGNE</sequence>
<dbReference type="EMBL" id="QTJW01000010">
    <property type="protein sequence ID" value="RGD69715.1"/>
    <property type="molecule type" value="Genomic_DNA"/>
</dbReference>
<evidence type="ECO:0000313" key="3">
    <source>
        <dbReference type="Proteomes" id="UP000261023"/>
    </source>
</evidence>
<protein>
    <recommendedName>
        <fullName evidence="5">DUF4829 domain-containing protein</fullName>
    </recommendedName>
</protein>
<proteinExistence type="predicted"/>
<evidence type="ECO:0008006" key="5">
    <source>
        <dbReference type="Google" id="ProtNLM"/>
    </source>
</evidence>
<dbReference type="OrthoDB" id="9801008at2"/>
<evidence type="ECO:0000313" key="4">
    <source>
        <dbReference type="Proteomes" id="UP000263014"/>
    </source>
</evidence>
<evidence type="ECO:0000313" key="1">
    <source>
        <dbReference type="EMBL" id="RGD69715.1"/>
    </source>
</evidence>
<reference evidence="3 4" key="1">
    <citation type="submission" date="2018-08" db="EMBL/GenBank/DDBJ databases">
        <title>A genome reference for cultivated species of the human gut microbiota.</title>
        <authorList>
            <person name="Zou Y."/>
            <person name="Xue W."/>
            <person name="Luo G."/>
        </authorList>
    </citation>
    <scope>NUCLEOTIDE SEQUENCE [LARGE SCALE GENOMIC DNA]</scope>
    <source>
        <strain evidence="1 3">AF19-13AC</strain>
        <strain evidence="2 4">TM09-12</strain>
    </source>
</reference>
<name>A0A374PF19_9FIRM</name>